<feature type="domain" description="VanZ-like" evidence="6">
    <location>
        <begin position="48"/>
        <end position="191"/>
    </location>
</feature>
<feature type="transmembrane region" description="Helical" evidence="5">
    <location>
        <begin position="297"/>
        <end position="316"/>
    </location>
</feature>
<dbReference type="GO" id="GO:0016020">
    <property type="term" value="C:membrane"/>
    <property type="evidence" value="ECO:0007669"/>
    <property type="project" value="UniProtKB-SubCell"/>
</dbReference>
<evidence type="ECO:0000256" key="1">
    <source>
        <dbReference type="ARBA" id="ARBA00004141"/>
    </source>
</evidence>
<evidence type="ECO:0000256" key="2">
    <source>
        <dbReference type="ARBA" id="ARBA00022692"/>
    </source>
</evidence>
<sequence length="372" mass="42898">MESYVMPIKIAAIIFPFLALFLSLPILIHQYRKYGVFVRWYGVVIYSFIFYLLVAYFLVILPLPEMADVAKLTTPAYNLKLFTFVREFQHETVLVLSDPGTYLTALRQPVVIQPLFNVFLTVPFGVYLRYYFKRNLRQTVMLTFLLSLFFELTQLSGLYGIYPRPYRLFDVDDLLLNTIGGVAGYWLMPVLQRMFPREAAIRSLIESPERHRVTMLRRLVAFTSDAIIVSFLLDVLPKIISSLLGVFTLPVALAVYHIIVPKFLLQGQTLGKKLVNIRIVSEENGDVPLRSLIKRQLLLYGVIVPIIFYLLPNSLTATGVVPLDELDLYYFLILLFGGFAVLFALHVIWQSVFKKDRLIYEELSRTKQISTK</sequence>
<evidence type="ECO:0000256" key="5">
    <source>
        <dbReference type="SAM" id="Phobius"/>
    </source>
</evidence>
<evidence type="ECO:0000259" key="6">
    <source>
        <dbReference type="Pfam" id="PF04892"/>
    </source>
</evidence>
<keyword evidence="2 5" id="KW-0812">Transmembrane</keyword>
<feature type="transmembrane region" description="Helical" evidence="5">
    <location>
        <begin position="40"/>
        <end position="63"/>
    </location>
</feature>
<dbReference type="Pfam" id="PF04892">
    <property type="entry name" value="VanZ"/>
    <property type="match status" value="1"/>
</dbReference>
<dbReference type="InterPro" id="IPR021192">
    <property type="entry name" value="UCP031578_Vanz/RDD"/>
</dbReference>
<dbReference type="PANTHER" id="PTHR36834">
    <property type="entry name" value="MEMBRANE PROTEIN-RELATED"/>
    <property type="match status" value="1"/>
</dbReference>
<protein>
    <recommendedName>
        <fullName evidence="10">VanZ-like domain-containing protein</fullName>
    </recommendedName>
</protein>
<dbReference type="Pfam" id="PF06271">
    <property type="entry name" value="RDD"/>
    <property type="match status" value="1"/>
</dbReference>
<feature type="transmembrane region" description="Helical" evidence="5">
    <location>
        <begin position="110"/>
        <end position="128"/>
    </location>
</feature>
<feature type="transmembrane region" description="Helical" evidence="5">
    <location>
        <begin position="6"/>
        <end position="28"/>
    </location>
</feature>
<feature type="transmembrane region" description="Helical" evidence="5">
    <location>
        <begin position="216"/>
        <end position="233"/>
    </location>
</feature>
<evidence type="ECO:0000259" key="7">
    <source>
        <dbReference type="Pfam" id="PF06271"/>
    </source>
</evidence>
<dbReference type="Proteomes" id="UP000286773">
    <property type="component" value="Unassembled WGS sequence"/>
</dbReference>
<dbReference type="EMBL" id="NGKC01000001">
    <property type="protein sequence ID" value="RSU14600.1"/>
    <property type="molecule type" value="Genomic_DNA"/>
</dbReference>
<comment type="caution">
    <text evidence="8">The sequence shown here is derived from an EMBL/GenBank/DDBJ whole genome shotgun (WGS) entry which is preliminary data.</text>
</comment>
<evidence type="ECO:0000313" key="9">
    <source>
        <dbReference type="Proteomes" id="UP000286773"/>
    </source>
</evidence>
<accession>A0A430B2P3</accession>
<dbReference type="PIRSF" id="PIRSF031578">
    <property type="entry name" value="Uncharacterised_Vanz_RDD-cont"/>
    <property type="match status" value="1"/>
</dbReference>
<keyword evidence="4 5" id="KW-0472">Membrane</keyword>
<dbReference type="InterPro" id="IPR006976">
    <property type="entry name" value="VanZ-like"/>
</dbReference>
<dbReference type="InterPro" id="IPR053150">
    <property type="entry name" value="Teicoplanin_resist-assoc"/>
</dbReference>
<organism evidence="8 9">
    <name type="scientific">Vagococcus acidifermentans</name>
    <dbReference type="NCBI Taxonomy" id="564710"/>
    <lineage>
        <taxon>Bacteria</taxon>
        <taxon>Bacillati</taxon>
        <taxon>Bacillota</taxon>
        <taxon>Bacilli</taxon>
        <taxon>Lactobacillales</taxon>
        <taxon>Enterococcaceae</taxon>
        <taxon>Vagococcus</taxon>
    </lineage>
</organism>
<feature type="domain" description="RDD" evidence="7">
    <location>
        <begin position="214"/>
        <end position="342"/>
    </location>
</feature>
<gene>
    <name evidence="8" type="ORF">CBF27_01045</name>
</gene>
<proteinExistence type="predicted"/>
<dbReference type="OrthoDB" id="4822551at2"/>
<reference evidence="8 9" key="1">
    <citation type="submission" date="2017-05" db="EMBL/GenBank/DDBJ databases">
        <title>Vagococcus spp. assemblies.</title>
        <authorList>
            <person name="Gulvik C.A."/>
        </authorList>
    </citation>
    <scope>NUCLEOTIDE SEQUENCE [LARGE SCALE GENOMIC DNA]</scope>
    <source>
        <strain evidence="8 9">LMG 24798</strain>
    </source>
</reference>
<dbReference type="AlphaFoldDB" id="A0A430B2P3"/>
<evidence type="ECO:0000256" key="4">
    <source>
        <dbReference type="ARBA" id="ARBA00023136"/>
    </source>
</evidence>
<feature type="transmembrane region" description="Helical" evidence="5">
    <location>
        <begin position="239"/>
        <end position="259"/>
    </location>
</feature>
<dbReference type="InterPro" id="IPR010432">
    <property type="entry name" value="RDD"/>
</dbReference>
<evidence type="ECO:0000256" key="3">
    <source>
        <dbReference type="ARBA" id="ARBA00022989"/>
    </source>
</evidence>
<comment type="subcellular location">
    <subcellularLocation>
        <location evidence="1">Membrane</location>
        <topology evidence="1">Multi-pass membrane protein</topology>
    </subcellularLocation>
</comment>
<evidence type="ECO:0008006" key="10">
    <source>
        <dbReference type="Google" id="ProtNLM"/>
    </source>
</evidence>
<keyword evidence="3 5" id="KW-1133">Transmembrane helix</keyword>
<keyword evidence="9" id="KW-1185">Reference proteome</keyword>
<feature type="transmembrane region" description="Helical" evidence="5">
    <location>
        <begin position="174"/>
        <end position="195"/>
    </location>
</feature>
<dbReference type="PANTHER" id="PTHR36834:SF1">
    <property type="entry name" value="INTEGRAL MEMBRANE PROTEIN"/>
    <property type="match status" value="1"/>
</dbReference>
<dbReference type="RefSeq" id="WP_126811510.1">
    <property type="nucleotide sequence ID" value="NZ_NGKC01000001.1"/>
</dbReference>
<feature type="transmembrane region" description="Helical" evidence="5">
    <location>
        <begin position="140"/>
        <end position="162"/>
    </location>
</feature>
<evidence type="ECO:0000313" key="8">
    <source>
        <dbReference type="EMBL" id="RSU14600.1"/>
    </source>
</evidence>
<name>A0A430B2P3_9ENTE</name>
<feature type="transmembrane region" description="Helical" evidence="5">
    <location>
        <begin position="328"/>
        <end position="349"/>
    </location>
</feature>